<reference evidence="2 3" key="1">
    <citation type="journal article" date="2014" name="Genome Announc.">
        <title>Draft genome sequence of the pathogenic fungus Scedosporium apiospermum.</title>
        <authorList>
            <person name="Vandeputte P."/>
            <person name="Ghamrawi S."/>
            <person name="Rechenmann M."/>
            <person name="Iltis A."/>
            <person name="Giraud S."/>
            <person name="Fleury M."/>
            <person name="Thornton C."/>
            <person name="Delhaes L."/>
            <person name="Meyer W."/>
            <person name="Papon N."/>
            <person name="Bouchara J.P."/>
        </authorList>
    </citation>
    <scope>NUCLEOTIDE SEQUENCE [LARGE SCALE GENOMIC DNA]</scope>
    <source>
        <strain evidence="2 3">IHEM 14462</strain>
    </source>
</reference>
<dbReference type="HOGENOM" id="CLU_007383_12_2_1"/>
<accession>A0A084G3X0</accession>
<dbReference type="OrthoDB" id="2130169at2759"/>
<dbReference type="OMA" id="HNDWDGV"/>
<dbReference type="RefSeq" id="XP_016641831.1">
    <property type="nucleotide sequence ID" value="XM_016788540.1"/>
</dbReference>
<dbReference type="AlphaFoldDB" id="A0A084G3X0"/>
<comment type="caution">
    <text evidence="2">The sequence shown here is derived from an EMBL/GenBank/DDBJ whole genome shotgun (WGS) entry which is preliminary data.</text>
</comment>
<dbReference type="Pfam" id="PF01370">
    <property type="entry name" value="Epimerase"/>
    <property type="match status" value="1"/>
</dbReference>
<evidence type="ECO:0000313" key="2">
    <source>
        <dbReference type="EMBL" id="KEZ42032.1"/>
    </source>
</evidence>
<keyword evidence="3" id="KW-1185">Reference proteome</keyword>
<dbReference type="PANTHER" id="PTHR48079:SF6">
    <property type="entry name" value="NAD(P)-BINDING DOMAIN-CONTAINING PROTEIN-RELATED"/>
    <property type="match status" value="1"/>
</dbReference>
<dbReference type="InterPro" id="IPR001509">
    <property type="entry name" value="Epimerase_deHydtase"/>
</dbReference>
<sequence length="338" mass="36744">MVKIFVTGATGYIGGDALHTMAKAHPDYKFSCLVRSAEKGAIVTKEVPSARLVYGDLDDFDLLADEAFNADIVCHWASCEHLASAQAIAAGLSRKSAAKQGFWIHLSGSDIICFPDVDAEDYGVQKDKMFDDWDGLGEILSVKETAAHRDVDLTVLGVDPLKAKTAIVCPPTIYGPGRGPGNKRSIQVPELAAYTMKRGAGLTVQGGRNIWSTVHVQDLSNLFLKLVEEAVKCGGVAHWGDKGFYFVENGELVWGDIAQRIAEEAYKQGFVKTTELQSLSAGEADEVWPYASFFWGTNSRCKAIRARNVLNWTPQQQPVYETIATVVAQEAKALGIAK</sequence>
<dbReference type="InterPro" id="IPR051783">
    <property type="entry name" value="NAD(P)-dependent_oxidoreduct"/>
</dbReference>
<dbReference type="KEGG" id="sapo:SAPIO_CDS6436"/>
<evidence type="ECO:0000313" key="3">
    <source>
        <dbReference type="Proteomes" id="UP000028545"/>
    </source>
</evidence>
<protein>
    <recommendedName>
        <fullName evidence="1">NAD-dependent epimerase/dehydratase domain-containing protein</fullName>
    </recommendedName>
</protein>
<name>A0A084G3X0_PSEDA</name>
<dbReference type="PANTHER" id="PTHR48079">
    <property type="entry name" value="PROTEIN YEEZ"/>
    <property type="match status" value="1"/>
</dbReference>
<dbReference type="Gene3D" id="3.40.50.720">
    <property type="entry name" value="NAD(P)-binding Rossmann-like Domain"/>
    <property type="match status" value="2"/>
</dbReference>
<dbReference type="VEuPathDB" id="FungiDB:SAPIO_CDS6436"/>
<dbReference type="GO" id="GO:0005737">
    <property type="term" value="C:cytoplasm"/>
    <property type="evidence" value="ECO:0007669"/>
    <property type="project" value="TreeGrafter"/>
</dbReference>
<organism evidence="2 3">
    <name type="scientific">Pseudallescheria apiosperma</name>
    <name type="common">Scedosporium apiospermum</name>
    <dbReference type="NCBI Taxonomy" id="563466"/>
    <lineage>
        <taxon>Eukaryota</taxon>
        <taxon>Fungi</taxon>
        <taxon>Dikarya</taxon>
        <taxon>Ascomycota</taxon>
        <taxon>Pezizomycotina</taxon>
        <taxon>Sordariomycetes</taxon>
        <taxon>Hypocreomycetidae</taxon>
        <taxon>Microascales</taxon>
        <taxon>Microascaceae</taxon>
        <taxon>Scedosporium</taxon>
    </lineage>
</organism>
<dbReference type="InterPro" id="IPR036291">
    <property type="entry name" value="NAD(P)-bd_dom_sf"/>
</dbReference>
<dbReference type="Proteomes" id="UP000028545">
    <property type="component" value="Unassembled WGS sequence"/>
</dbReference>
<dbReference type="EMBL" id="JOWA01000103">
    <property type="protein sequence ID" value="KEZ42032.1"/>
    <property type="molecule type" value="Genomic_DNA"/>
</dbReference>
<feature type="domain" description="NAD-dependent epimerase/dehydratase" evidence="1">
    <location>
        <begin position="4"/>
        <end position="81"/>
    </location>
</feature>
<dbReference type="SUPFAM" id="SSF51735">
    <property type="entry name" value="NAD(P)-binding Rossmann-fold domains"/>
    <property type="match status" value="1"/>
</dbReference>
<evidence type="ECO:0000259" key="1">
    <source>
        <dbReference type="Pfam" id="PF01370"/>
    </source>
</evidence>
<dbReference type="GO" id="GO:0004029">
    <property type="term" value="F:aldehyde dehydrogenase (NAD+) activity"/>
    <property type="evidence" value="ECO:0007669"/>
    <property type="project" value="TreeGrafter"/>
</dbReference>
<gene>
    <name evidence="2" type="ORF">SAPIO_CDS6436</name>
</gene>
<dbReference type="GeneID" id="27725508"/>
<proteinExistence type="predicted"/>